<keyword evidence="1" id="KW-0175">Coiled coil</keyword>
<dbReference type="OrthoDB" id="6105938at2759"/>
<dbReference type="RefSeq" id="XP_030018109.1">
    <property type="nucleotide sequence ID" value="XM_030162249.1"/>
</dbReference>
<evidence type="ECO:0000313" key="4">
    <source>
        <dbReference type="Proteomes" id="UP000472271"/>
    </source>
</evidence>
<evidence type="ECO:0000313" key="3">
    <source>
        <dbReference type="Ensembl" id="ENSSORP00005051843.1"/>
    </source>
</evidence>
<proteinExistence type="predicted"/>
<dbReference type="PROSITE" id="PS50188">
    <property type="entry name" value="B302_SPRY"/>
    <property type="match status" value="1"/>
</dbReference>
<evidence type="ECO:0000259" key="2">
    <source>
        <dbReference type="PROSITE" id="PS50188"/>
    </source>
</evidence>
<evidence type="ECO:0000256" key="1">
    <source>
        <dbReference type="SAM" id="Coils"/>
    </source>
</evidence>
<dbReference type="SUPFAM" id="SSF49899">
    <property type="entry name" value="Concanavalin A-like lectins/glucanases"/>
    <property type="match status" value="1"/>
</dbReference>
<dbReference type="AlphaFoldDB" id="A0A673CIF6"/>
<dbReference type="Gene3D" id="2.60.120.920">
    <property type="match status" value="1"/>
</dbReference>
<gene>
    <name evidence="3" type="primary">LOC115438560</name>
</gene>
<dbReference type="Ensembl" id="ENSSORT00005053081.1">
    <property type="protein sequence ID" value="ENSSORP00005051843.1"/>
    <property type="gene ID" value="ENSSORG00005023408.1"/>
</dbReference>
<dbReference type="SMART" id="SM00589">
    <property type="entry name" value="PRY"/>
    <property type="match status" value="1"/>
</dbReference>
<dbReference type="GeneID" id="115438560"/>
<dbReference type="PANTHER" id="PTHR24103">
    <property type="entry name" value="E3 UBIQUITIN-PROTEIN LIGASE TRIM"/>
    <property type="match status" value="1"/>
</dbReference>
<dbReference type="InterPro" id="IPR003879">
    <property type="entry name" value="Butyrophylin_SPRY"/>
</dbReference>
<protein>
    <submittedName>
        <fullName evidence="3">Uncharacterized LOC115438560</fullName>
    </submittedName>
</protein>
<dbReference type="Pfam" id="PF13765">
    <property type="entry name" value="PRY"/>
    <property type="match status" value="1"/>
</dbReference>
<name>A0A673CIF6_9TELE</name>
<dbReference type="InterPro" id="IPR013320">
    <property type="entry name" value="ConA-like_dom_sf"/>
</dbReference>
<feature type="coiled-coil region" evidence="1">
    <location>
        <begin position="342"/>
        <end position="373"/>
    </location>
</feature>
<dbReference type="InterPro" id="IPR001870">
    <property type="entry name" value="B30.2/SPRY"/>
</dbReference>
<reference evidence="3" key="3">
    <citation type="submission" date="2025-09" db="UniProtKB">
        <authorList>
            <consortium name="Ensembl"/>
        </authorList>
    </citation>
    <scope>IDENTIFICATION</scope>
</reference>
<dbReference type="InterPro" id="IPR058030">
    <property type="entry name" value="TRIM8/14/16/25/29/45/65_CC"/>
</dbReference>
<dbReference type="Pfam" id="PF25600">
    <property type="entry name" value="TRIM_CC"/>
    <property type="match status" value="1"/>
</dbReference>
<organism evidence="3 4">
    <name type="scientific">Sphaeramia orbicularis</name>
    <name type="common">orbiculate cardinalfish</name>
    <dbReference type="NCBI Taxonomy" id="375764"/>
    <lineage>
        <taxon>Eukaryota</taxon>
        <taxon>Metazoa</taxon>
        <taxon>Chordata</taxon>
        <taxon>Craniata</taxon>
        <taxon>Vertebrata</taxon>
        <taxon>Euteleostomi</taxon>
        <taxon>Actinopterygii</taxon>
        <taxon>Neopterygii</taxon>
        <taxon>Teleostei</taxon>
        <taxon>Neoteleostei</taxon>
        <taxon>Acanthomorphata</taxon>
        <taxon>Gobiaria</taxon>
        <taxon>Kurtiformes</taxon>
        <taxon>Apogonoidei</taxon>
        <taxon>Apogonidae</taxon>
        <taxon>Apogoninae</taxon>
        <taxon>Sphaeramia</taxon>
    </lineage>
</organism>
<dbReference type="PRINTS" id="PR01407">
    <property type="entry name" value="BUTYPHLNCDUF"/>
</dbReference>
<dbReference type="InParanoid" id="A0A673CIF6"/>
<keyword evidence="4" id="KW-1185">Reference proteome</keyword>
<dbReference type="Proteomes" id="UP000472271">
    <property type="component" value="Chromosome 18"/>
</dbReference>
<feature type="domain" description="B30.2/SPRY" evidence="2">
    <location>
        <begin position="415"/>
        <end position="523"/>
    </location>
</feature>
<dbReference type="InterPro" id="IPR043136">
    <property type="entry name" value="B30.2/SPRY_sf"/>
</dbReference>
<dbReference type="InterPro" id="IPR006574">
    <property type="entry name" value="PRY"/>
</dbReference>
<dbReference type="InterPro" id="IPR050143">
    <property type="entry name" value="TRIM/RBCC"/>
</dbReference>
<reference evidence="3" key="2">
    <citation type="submission" date="2025-08" db="UniProtKB">
        <authorList>
            <consortium name="Ensembl"/>
        </authorList>
    </citation>
    <scope>IDENTIFICATION</scope>
</reference>
<sequence length="523" mass="58909">MSSLQICHCGWSKMTTYHGLRTHQGKMGCTPKGMGIPENKQYLFKPYIPEFTFTMPPIKIEEPLMNTYNFKPDFSEERPLLGRQRNAGNMGCTLREITMPEFDARKNPKDESRQQDRAPITHTPIAPASLNLPNQTLPDAAVIGIIKSLIENHQHSPPTTANVEETHRSLGFSSGSQPFWMPLSQTCSIQTTSATPEPATKETNTTLFETPQRSHQPAAGFNKNRRVLDFSTGAQQMADMSWMIPTTTPQENVLQPQVKEKETDREAEKVLQFKAKKDKIIADLLQKIQTKEHKVAEVKSSVKACKGGLDAEWLEINDVFSEVIKIVEDARQKALQPVEDRRQRVKREARNLVTKLQEEINRLKRNMDEVEKSSDLEMIKTMDGCRDWTSVSVDTSFSFGTLRTTTTTMMEEIHQKLDKLSSVELKRISTFAVDVKMDPTTAHPCLVVSQDGKKVQDGGKNQQVPNTPGRFDEFGSILGLGGFTHGKSYWEVEVKNKSGWDLGVARGKSNRKGKLTLNPDQGY</sequence>
<accession>A0A673CIF6</accession>
<reference evidence="3" key="1">
    <citation type="submission" date="2019-06" db="EMBL/GenBank/DDBJ databases">
        <authorList>
            <consortium name="Wellcome Sanger Institute Data Sharing"/>
        </authorList>
    </citation>
    <scope>NUCLEOTIDE SEQUENCE [LARGE SCALE GENOMIC DNA]</scope>
</reference>